<dbReference type="VEuPathDB" id="FungiDB:C5L36_0E05475"/>
<gene>
    <name evidence="2" type="ORF">C5L36_0E05475</name>
</gene>
<protein>
    <submittedName>
        <fullName evidence="2">Uncharacterized protein</fullName>
    </submittedName>
</protein>
<reference evidence="2 3" key="1">
    <citation type="submission" date="2018-06" db="EMBL/GenBank/DDBJ databases">
        <title>Population genomics shows no distinction between pathogenic Candida krusei and environmental Pichia kudriavzevii: One species, four names.</title>
        <authorList>
            <person name="Douglass A.P."/>
            <person name="Offei B."/>
            <person name="Braun-Galleani S."/>
            <person name="Coughlan A.Y."/>
            <person name="Martos A."/>
            <person name="Ortiz-Merino R.A."/>
            <person name="Byrne K.P."/>
            <person name="Wolfe K.H."/>
        </authorList>
    </citation>
    <scope>NUCLEOTIDE SEQUENCE [LARGE SCALE GENOMIC DNA]</scope>
    <source>
        <strain evidence="2 3">CBS573</strain>
    </source>
</reference>
<dbReference type="AlphaFoldDB" id="A0A2U9RAM2"/>
<keyword evidence="3" id="KW-1185">Reference proteome</keyword>
<evidence type="ECO:0000313" key="3">
    <source>
        <dbReference type="Proteomes" id="UP000249293"/>
    </source>
</evidence>
<dbReference type="Proteomes" id="UP000249293">
    <property type="component" value="Chromosome 5"/>
</dbReference>
<feature type="region of interest" description="Disordered" evidence="1">
    <location>
        <begin position="218"/>
        <end position="241"/>
    </location>
</feature>
<dbReference type="OrthoDB" id="29853at2759"/>
<name>A0A2U9RAM2_PICKU</name>
<dbReference type="STRING" id="4909.A0A2U9RAM2"/>
<evidence type="ECO:0000256" key="1">
    <source>
        <dbReference type="SAM" id="MobiDB-lite"/>
    </source>
</evidence>
<sequence length="255" mass="29694">MEHFKLLLRTTSSKLEFKHKKSRLMSTNMIQTDILERLRTLANEPNDSRNFERGLDLLKMKLAQIVRSDRIADVWEDLVGELAYLEGNTSVLVSMMEKQKVINMARTPQEGWFTRKEPQIVDDQPVDRISKVIRNVIVAQEYLGDEIKELKKLSMALSRCINKDWVLKHEIGDDLEDKIYIEITRKLRGEDESTVVEDYLKELTDIYKIDLFNEGKYPGEEQAETERKTISTGLSSVPKLDDLDDLKSRFEALKK</sequence>
<dbReference type="EMBL" id="CP028777">
    <property type="protein sequence ID" value="AWU78492.1"/>
    <property type="molecule type" value="Genomic_DNA"/>
</dbReference>
<evidence type="ECO:0000313" key="2">
    <source>
        <dbReference type="EMBL" id="AWU78492.1"/>
    </source>
</evidence>
<dbReference type="GeneID" id="40386351"/>
<organism evidence="2 3">
    <name type="scientific">Pichia kudriavzevii</name>
    <name type="common">Yeast</name>
    <name type="synonym">Issatchenkia orientalis</name>
    <dbReference type="NCBI Taxonomy" id="4909"/>
    <lineage>
        <taxon>Eukaryota</taxon>
        <taxon>Fungi</taxon>
        <taxon>Dikarya</taxon>
        <taxon>Ascomycota</taxon>
        <taxon>Saccharomycotina</taxon>
        <taxon>Pichiomycetes</taxon>
        <taxon>Pichiales</taxon>
        <taxon>Pichiaceae</taxon>
        <taxon>Pichia</taxon>
    </lineage>
</organism>
<dbReference type="RefSeq" id="XP_029323968.1">
    <property type="nucleotide sequence ID" value="XM_029468108.1"/>
</dbReference>
<feature type="compositionally biased region" description="Basic and acidic residues" evidence="1">
    <location>
        <begin position="218"/>
        <end position="229"/>
    </location>
</feature>
<dbReference type="KEGG" id="pkz:C5L36_0E05475"/>
<proteinExistence type="predicted"/>
<accession>A0A2U9RAM2</accession>